<dbReference type="EMBL" id="QVFU01000003">
    <property type="protein sequence ID" value="RFS47401.1"/>
    <property type="molecule type" value="Genomic_DNA"/>
</dbReference>
<evidence type="ECO:0000256" key="2">
    <source>
        <dbReference type="ARBA" id="ARBA00023002"/>
    </source>
</evidence>
<gene>
    <name evidence="6" type="ORF">D0Q02_05215</name>
</gene>
<reference evidence="6 7" key="1">
    <citation type="submission" date="2018-08" db="EMBL/GenBank/DDBJ databases">
        <title>Verrucosispora craniellae sp. nov., isolated from a marine sponge in the South China Sea.</title>
        <authorList>
            <person name="Li L."/>
            <person name="Lin H.W."/>
        </authorList>
    </citation>
    <scope>NUCLEOTIDE SEQUENCE [LARGE SCALE GENOMIC DNA]</scope>
    <source>
        <strain evidence="6 7">LHW63014</strain>
    </source>
</reference>
<proteinExistence type="inferred from homology"/>
<feature type="domain" description="Aldehyde dehydrogenase" evidence="5">
    <location>
        <begin position="11"/>
        <end position="479"/>
    </location>
</feature>
<dbReference type="Pfam" id="PF00171">
    <property type="entry name" value="Aldedh"/>
    <property type="match status" value="1"/>
</dbReference>
<feature type="active site" evidence="3">
    <location>
        <position position="255"/>
    </location>
</feature>
<dbReference type="InterPro" id="IPR015590">
    <property type="entry name" value="Aldehyde_DH_dom"/>
</dbReference>
<sequence>MGQGLYVDGRWRAASDGGTAGVVNPATEAVIVAAPVGTVADAADAVAAAHRAFHDGRWSGLVPADRAAALRRLRQRLGDRIGHHVALSVAESGAPHGQSTAFVTAALAHLEYAIDVATGEHDRMLPPPPRPAGGPPRVTASLVRRVPVGVVAALTPYNAPLMLTLPKVAAALTMGNTVVVKPSPYTPLEILALAEAADEAGIPPGVLNVVTGGAEVGAALTGDPRVDLVTFTGSDAVGARVMAQAARNVTRVVLELGGKSALVVRADADLAMASRIGAVNTTTLAGQGCALLTRHLVHRDMFAGYVAALAERLSTAVLGDPAHEQTTLGPLISAAHRDRVSAAVQAAKARGARAVVDGGPVGVGGRGFFHEPVVLTGVGNDDPVARQEIFGPVAVVLPFDTDEEAVTLANDSPYGLAGAVVSADRMAAVAVAERLRAGRVSVNDGATADVRLPFGGFGRSGIGREFGLEGVLEYTEVQTLQW</sequence>
<name>A0A372G2W6_9ACTN</name>
<dbReference type="PROSITE" id="PS00687">
    <property type="entry name" value="ALDEHYDE_DEHYDR_GLU"/>
    <property type="match status" value="1"/>
</dbReference>
<dbReference type="Proteomes" id="UP000262621">
    <property type="component" value="Unassembled WGS sequence"/>
</dbReference>
<evidence type="ECO:0000256" key="4">
    <source>
        <dbReference type="RuleBase" id="RU003345"/>
    </source>
</evidence>
<organism evidence="6 7">
    <name type="scientific">Micromonospora craniellae</name>
    <dbReference type="NCBI Taxonomy" id="2294034"/>
    <lineage>
        <taxon>Bacteria</taxon>
        <taxon>Bacillati</taxon>
        <taxon>Actinomycetota</taxon>
        <taxon>Actinomycetes</taxon>
        <taxon>Micromonosporales</taxon>
        <taxon>Micromonosporaceae</taxon>
        <taxon>Micromonospora</taxon>
    </lineage>
</organism>
<dbReference type="InterPro" id="IPR029510">
    <property type="entry name" value="Ald_DH_CS_GLU"/>
</dbReference>
<dbReference type="PANTHER" id="PTHR42804">
    <property type="entry name" value="ALDEHYDE DEHYDROGENASE"/>
    <property type="match status" value="1"/>
</dbReference>
<dbReference type="AlphaFoldDB" id="A0A372G2W6"/>
<dbReference type="OrthoDB" id="3802174at2"/>
<accession>A0A372G2W6</accession>
<dbReference type="RefSeq" id="WP_117226840.1">
    <property type="nucleotide sequence ID" value="NZ_CP061725.1"/>
</dbReference>
<dbReference type="Gene3D" id="3.40.309.10">
    <property type="entry name" value="Aldehyde Dehydrogenase, Chain A, domain 2"/>
    <property type="match status" value="1"/>
</dbReference>
<evidence type="ECO:0000313" key="7">
    <source>
        <dbReference type="Proteomes" id="UP000262621"/>
    </source>
</evidence>
<dbReference type="FunFam" id="3.40.605.10:FF:000007">
    <property type="entry name" value="NAD/NADP-dependent betaine aldehyde dehydrogenase"/>
    <property type="match status" value="1"/>
</dbReference>
<dbReference type="PANTHER" id="PTHR42804:SF1">
    <property type="entry name" value="ALDEHYDE DEHYDROGENASE-RELATED"/>
    <property type="match status" value="1"/>
</dbReference>
<protein>
    <submittedName>
        <fullName evidence="6">Aldehyde dehydrogenase family protein</fullName>
    </submittedName>
</protein>
<comment type="caution">
    <text evidence="6">The sequence shown here is derived from an EMBL/GenBank/DDBJ whole genome shotgun (WGS) entry which is preliminary data.</text>
</comment>
<comment type="similarity">
    <text evidence="1 4">Belongs to the aldehyde dehydrogenase family.</text>
</comment>
<dbReference type="InterPro" id="IPR016162">
    <property type="entry name" value="Ald_DH_N"/>
</dbReference>
<evidence type="ECO:0000313" key="6">
    <source>
        <dbReference type="EMBL" id="RFS47401.1"/>
    </source>
</evidence>
<evidence type="ECO:0000256" key="1">
    <source>
        <dbReference type="ARBA" id="ARBA00009986"/>
    </source>
</evidence>
<evidence type="ECO:0000256" key="3">
    <source>
        <dbReference type="PROSITE-ProRule" id="PRU10007"/>
    </source>
</evidence>
<dbReference type="InterPro" id="IPR016161">
    <property type="entry name" value="Ald_DH/histidinol_DH"/>
</dbReference>
<dbReference type="InterPro" id="IPR016163">
    <property type="entry name" value="Ald_DH_C"/>
</dbReference>
<evidence type="ECO:0000259" key="5">
    <source>
        <dbReference type="Pfam" id="PF00171"/>
    </source>
</evidence>
<keyword evidence="7" id="KW-1185">Reference proteome</keyword>
<dbReference type="SUPFAM" id="SSF53720">
    <property type="entry name" value="ALDH-like"/>
    <property type="match status" value="1"/>
</dbReference>
<keyword evidence="2 4" id="KW-0560">Oxidoreductase</keyword>
<dbReference type="GO" id="GO:0016620">
    <property type="term" value="F:oxidoreductase activity, acting on the aldehyde or oxo group of donors, NAD or NADP as acceptor"/>
    <property type="evidence" value="ECO:0007669"/>
    <property type="project" value="InterPro"/>
</dbReference>
<dbReference type="Gene3D" id="3.40.605.10">
    <property type="entry name" value="Aldehyde Dehydrogenase, Chain A, domain 1"/>
    <property type="match status" value="1"/>
</dbReference>